<feature type="compositionally biased region" description="Basic and acidic residues" evidence="8">
    <location>
        <begin position="49"/>
        <end position="62"/>
    </location>
</feature>
<dbReference type="GO" id="GO:0000407">
    <property type="term" value="C:phagophore assembly site"/>
    <property type="evidence" value="ECO:0007669"/>
    <property type="project" value="UniProtKB-SubCell"/>
</dbReference>
<dbReference type="InterPro" id="IPR035985">
    <property type="entry name" value="Ubiquitin-activating_enz"/>
</dbReference>
<dbReference type="PANTHER" id="PTHR10953:SF3">
    <property type="entry name" value="UBIQUITIN-LIKE MODIFIER-ACTIVATING ENZYME ATG7"/>
    <property type="match status" value="1"/>
</dbReference>
<dbReference type="GO" id="GO:0019779">
    <property type="term" value="F:Atg8 activating enzyme activity"/>
    <property type="evidence" value="ECO:0007669"/>
    <property type="project" value="TreeGrafter"/>
</dbReference>
<dbReference type="GO" id="GO:0032446">
    <property type="term" value="P:protein modification by small protein conjugation"/>
    <property type="evidence" value="ECO:0007669"/>
    <property type="project" value="TreeGrafter"/>
</dbReference>
<feature type="region of interest" description="Disordered" evidence="8">
    <location>
        <begin position="49"/>
        <end position="68"/>
    </location>
</feature>
<evidence type="ECO:0000313" key="12">
    <source>
        <dbReference type="Proteomes" id="UP000812966"/>
    </source>
</evidence>
<dbReference type="SUPFAM" id="SSF69572">
    <property type="entry name" value="Activating enzymes of the ubiquitin-like proteins"/>
    <property type="match status" value="1"/>
</dbReference>
<dbReference type="PANTHER" id="PTHR10953">
    <property type="entry name" value="UBIQUITIN-ACTIVATING ENZYME E1"/>
    <property type="match status" value="1"/>
</dbReference>
<sequence length="684" mass="74987">MPLLQFTPLQSRPSASFWSSLTSLKLDTLKLDDTERDIQGFLDEGMLVKDRGTGTSKKKEDEQGGQEEGVWVAGSLGVDERSLGSGSGSASNDVAMKGTFRNFNTIEDFRKVDHKKQLFDETVDRLLASFETEPTTFNPFLLVTYADLKKYVYNYWFAFPALVEKPGWEVDDRGMRPWTGDAAELRRLEREAQIEGEAFLHKVVNGNSVVGPVKEWKTFFQDVLEEDRTLVFHDPTSIPSLPGWPLRNILYYLAHYQSVQRLRVICLRGGSGGSTVLDKVYLSSPPASSSTSARPSAVGWEKNVKGALASRTVDLGSTMDPTRLADQAVDLNLKLMKWRVMPDLALDEIAATKCLLLGAGTLGCYVARTLMGWGVRTITFVDSAKVSFSNPVRQPLFEFEDCLGGGKSKAQCAADSLKRIFPGVNTRGVDLMIPMPGHPVAPASEASVRRSVETLDNLMDEHDVVYLLMDSRESRWLPTVLGNVKGKIVINAALGFDSYLVMRHGPSPGTSKPEQKRLGCYYCNDIVAPMDSLTDRTLDQMCTVTRPGVAPIASATAVELMVSLIQHSQGIHAPADLAAGSATTAESSEADGSPLGLVPHQLRGFLAQFRTMLIEGPAYDRCTGCSATVVDAYKQDGFAMLLRAFNEDKFLEQLTGLDKLYEEGEAALEQVDWDDSDAESGASI</sequence>
<evidence type="ECO:0000256" key="2">
    <source>
        <dbReference type="ARBA" id="ARBA00017647"/>
    </source>
</evidence>
<evidence type="ECO:0000259" key="10">
    <source>
        <dbReference type="Pfam" id="PF16420"/>
    </source>
</evidence>
<organism evidence="11 12">
    <name type="scientific">Filobasidium floriforme</name>
    <dbReference type="NCBI Taxonomy" id="5210"/>
    <lineage>
        <taxon>Eukaryota</taxon>
        <taxon>Fungi</taxon>
        <taxon>Dikarya</taxon>
        <taxon>Basidiomycota</taxon>
        <taxon>Agaricomycotina</taxon>
        <taxon>Tremellomycetes</taxon>
        <taxon>Filobasidiales</taxon>
        <taxon>Filobasidiaceae</taxon>
        <taxon>Filobasidium</taxon>
    </lineage>
</organism>
<keyword evidence="7" id="KW-0963">Cytoplasm</keyword>
<protein>
    <recommendedName>
        <fullName evidence="2 7">Ubiquitin-like modifier-activating enzyme ATG7</fullName>
    </recommendedName>
    <alternativeName>
        <fullName evidence="7">Autophagy-related protein 7</fullName>
    </alternativeName>
</protein>
<feature type="domain" description="Ubiquitin-like modifier-activating enzyme Atg7 N-terminal" evidence="10">
    <location>
        <begin position="4"/>
        <end position="319"/>
    </location>
</feature>
<dbReference type="NCBIfam" id="TIGR01381">
    <property type="entry name" value="E1_like_apg7"/>
    <property type="match status" value="1"/>
</dbReference>
<feature type="active site" description="Glycyl thioester intermediate" evidence="6">
    <location>
        <position position="542"/>
    </location>
</feature>
<comment type="subunit">
    <text evidence="7">Homodimer.</text>
</comment>
<comment type="subcellular location">
    <subcellularLocation>
        <location evidence="7">Cytoplasm</location>
    </subcellularLocation>
    <subcellularLocation>
        <location evidence="7">Preautophagosomal structure</location>
    </subcellularLocation>
</comment>
<dbReference type="GO" id="GO:0034727">
    <property type="term" value="P:piecemeal microautophagy of the nucleus"/>
    <property type="evidence" value="ECO:0007669"/>
    <property type="project" value="TreeGrafter"/>
</dbReference>
<evidence type="ECO:0000313" key="11">
    <source>
        <dbReference type="EMBL" id="KAG7531301.1"/>
    </source>
</evidence>
<evidence type="ECO:0000256" key="1">
    <source>
        <dbReference type="ARBA" id="ARBA00010931"/>
    </source>
</evidence>
<dbReference type="GO" id="GO:0000422">
    <property type="term" value="P:autophagy of mitochondrion"/>
    <property type="evidence" value="ECO:0007669"/>
    <property type="project" value="TreeGrafter"/>
</dbReference>
<reference evidence="11" key="1">
    <citation type="submission" date="2020-04" db="EMBL/GenBank/DDBJ databases">
        <title>Analysis of mating type loci in Filobasidium floriforme.</title>
        <authorList>
            <person name="Nowrousian M."/>
        </authorList>
    </citation>
    <scope>NUCLEOTIDE SEQUENCE</scope>
    <source>
        <strain evidence="11">CBS 6242</strain>
    </source>
</reference>
<dbReference type="InterPro" id="IPR032197">
    <property type="entry name" value="Atg7_N"/>
</dbReference>
<accession>A0A8K0NPU5</accession>
<keyword evidence="3 7" id="KW-0813">Transport</keyword>
<dbReference type="Gene3D" id="3.40.50.720">
    <property type="entry name" value="NAD(P)-binding Rossmann-like Domain"/>
    <property type="match status" value="1"/>
</dbReference>
<dbReference type="GO" id="GO:0006995">
    <property type="term" value="P:cellular response to nitrogen starvation"/>
    <property type="evidence" value="ECO:0007669"/>
    <property type="project" value="TreeGrafter"/>
</dbReference>
<evidence type="ECO:0000256" key="5">
    <source>
        <dbReference type="ARBA" id="ARBA00023006"/>
    </source>
</evidence>
<keyword evidence="5 7" id="KW-0072">Autophagy</keyword>
<comment type="function">
    <text evidence="7">E1-like activating enzyme involved in the 2 ubiquitin-like systems required for cytoplasm to vacuole transport (Cvt) and autophagy. Activates ATG12 for its conjugation with ATG5 and ATG8 for its conjugation with phosphatidylethanolamine. Both systems are needed for the ATG8 association to Cvt vesicles and autophagosomes membranes. Autophagy is essential for maintenance of amino acid levels and protein synthesis under nitrogen starvation. Required for selective autophagic degradation of the nucleus (nucleophagy) as well as for mitophagy which contributes to regulate mitochondrial quantity and quality by eliminating the mitochondria to a basal level to fulfill cellular energy requirements and preventing excess ROS production.</text>
</comment>
<keyword evidence="4 7" id="KW-0653">Protein transport</keyword>
<dbReference type="CDD" id="cd01486">
    <property type="entry name" value="Apg7"/>
    <property type="match status" value="1"/>
</dbReference>
<evidence type="ECO:0000256" key="3">
    <source>
        <dbReference type="ARBA" id="ARBA00022448"/>
    </source>
</evidence>
<feature type="domain" description="THIF-type NAD/FAD binding fold" evidence="9">
    <location>
        <begin position="336"/>
        <end position="568"/>
    </location>
</feature>
<dbReference type="Pfam" id="PF00899">
    <property type="entry name" value="ThiF"/>
    <property type="match status" value="1"/>
</dbReference>
<dbReference type="EMBL" id="JABELV010000095">
    <property type="protein sequence ID" value="KAG7531301.1"/>
    <property type="molecule type" value="Genomic_DNA"/>
</dbReference>
<dbReference type="AlphaFoldDB" id="A0A8K0NPU5"/>
<dbReference type="InterPro" id="IPR000594">
    <property type="entry name" value="ThiF_NAD_FAD-bd"/>
</dbReference>
<evidence type="ECO:0000256" key="6">
    <source>
        <dbReference type="PIRSR" id="PIRSR606285-1"/>
    </source>
</evidence>
<dbReference type="Proteomes" id="UP000812966">
    <property type="component" value="Unassembled WGS sequence"/>
</dbReference>
<evidence type="ECO:0000256" key="4">
    <source>
        <dbReference type="ARBA" id="ARBA00022927"/>
    </source>
</evidence>
<dbReference type="Pfam" id="PF16420">
    <property type="entry name" value="ATG7_N"/>
    <property type="match status" value="1"/>
</dbReference>
<dbReference type="InterPro" id="IPR045886">
    <property type="entry name" value="ThiF/MoeB/HesA"/>
</dbReference>
<dbReference type="GO" id="GO:0019778">
    <property type="term" value="F:Atg12 activating enzyme activity"/>
    <property type="evidence" value="ECO:0007669"/>
    <property type="project" value="TreeGrafter"/>
</dbReference>
<dbReference type="Gene3D" id="3.40.140.100">
    <property type="entry name" value="Ubiquitin-like modifier-activating enzyme ATG7 C-terminal domain"/>
    <property type="match status" value="1"/>
</dbReference>
<dbReference type="GO" id="GO:0000045">
    <property type="term" value="P:autophagosome assembly"/>
    <property type="evidence" value="ECO:0007669"/>
    <property type="project" value="TreeGrafter"/>
</dbReference>
<keyword evidence="7" id="KW-0833">Ubl conjugation pathway</keyword>
<evidence type="ECO:0000259" key="9">
    <source>
        <dbReference type="Pfam" id="PF00899"/>
    </source>
</evidence>
<dbReference type="InterPro" id="IPR042522">
    <property type="entry name" value="Atg7_N_1"/>
</dbReference>
<proteinExistence type="inferred from homology"/>
<dbReference type="InterPro" id="IPR006285">
    <property type="entry name" value="Atg7"/>
</dbReference>
<dbReference type="InterPro" id="IPR042523">
    <property type="entry name" value="Atg7_N_2"/>
</dbReference>
<evidence type="ECO:0000256" key="8">
    <source>
        <dbReference type="SAM" id="MobiDB-lite"/>
    </source>
</evidence>
<dbReference type="FunFam" id="3.40.50.720:FF:000243">
    <property type="entry name" value="Ubiquitin-like modifier-activating enzyme ATG7"/>
    <property type="match status" value="1"/>
</dbReference>
<evidence type="ECO:0000256" key="7">
    <source>
        <dbReference type="RuleBase" id="RU366022"/>
    </source>
</evidence>
<gene>
    <name evidence="11" type="ORF">FFLO_04479</name>
</gene>
<comment type="similarity">
    <text evidence="1 7">Belongs to the ATG7 family.</text>
</comment>
<dbReference type="GO" id="GO:0015031">
    <property type="term" value="P:protein transport"/>
    <property type="evidence" value="ECO:0007669"/>
    <property type="project" value="UniProtKB-UniRule"/>
</dbReference>
<comment type="caution">
    <text evidence="11">The sequence shown here is derived from an EMBL/GenBank/DDBJ whole genome shotgun (WGS) entry which is preliminary data.</text>
</comment>
<keyword evidence="12" id="KW-1185">Reference proteome</keyword>
<name>A0A8K0NPU5_9TREE</name>
<dbReference type="Gene3D" id="3.40.140.70">
    <property type="entry name" value="Ubiquitin-like modifier-activating enzyme ATG7 N-terminal domain"/>
    <property type="match status" value="1"/>
</dbReference>